<dbReference type="Gene3D" id="3.40.50.300">
    <property type="entry name" value="P-loop containing nucleotide triphosphate hydrolases"/>
    <property type="match status" value="1"/>
</dbReference>
<feature type="binding site" evidence="3">
    <location>
        <begin position="224"/>
        <end position="231"/>
    </location>
    <ligand>
        <name>ATP</name>
        <dbReference type="ChEBI" id="CHEBI:30616"/>
    </ligand>
</feature>
<keyword evidence="4" id="KW-0472">Membrane</keyword>
<keyword evidence="2 3" id="KW-0067">ATP-binding</keyword>
<feature type="transmembrane region" description="Helical" evidence="4">
    <location>
        <begin position="42"/>
        <end position="63"/>
    </location>
</feature>
<dbReference type="PROSITE" id="PS50901">
    <property type="entry name" value="FTSK"/>
    <property type="match status" value="1"/>
</dbReference>
<dbReference type="GO" id="GO:0005524">
    <property type="term" value="F:ATP binding"/>
    <property type="evidence" value="ECO:0007669"/>
    <property type="project" value="UniProtKB-UniRule"/>
</dbReference>
<dbReference type="EMBL" id="FOYZ01000023">
    <property type="protein sequence ID" value="SFS08021.1"/>
    <property type="molecule type" value="Genomic_DNA"/>
</dbReference>
<sequence length="503" mass="57288">MNGLEKELNRGLEEALKVIFESIGKLLKGIFLGIKQLKNLKYLIAFGCMVGIAVSAYFLRGFIFKIEAPIYIQRLIYLTFLCVPIIYLVCIGNVKDKIQEKYRQMFKEIEFKGKDNKYPYFLGVREADKKLIYTFKSNISIDEWKGNKGRLETAMNCNILQYEQENNKKVIQLTTVPADFKIPTMLKWDDQYIEQKDGVIKLGESALQQISFDLNRVPHVLAAGETGSGKSVILRVCLWQMIKKGCKVFMIDFKGGVEFGLRYEDFGEVITERKRALEVLTLLVEENEKRLALFRQMQVKNLAEFNSRTGKNLCRIGVFCDEIAEMLDKTGISKEDKPLFEQIEGKLATLARLSRATGINLFLGVQRPDAKILPGQIKNNIPVRISGHFADKAASEIVLGTTDAGNLPDIKGRFLFKVGNEIIQFQSYYFDDDTMLHDVDVTVGGTLTEMKEVKKQVKGLDDIKIFEETPKVKVKKLEDAEGFDLNFDYNSMWDDALKKGGDE</sequence>
<dbReference type="Proteomes" id="UP000199659">
    <property type="component" value="Unassembled WGS sequence"/>
</dbReference>
<dbReference type="STRING" id="37658.SAMN05661086_03639"/>
<evidence type="ECO:0000259" key="5">
    <source>
        <dbReference type="PROSITE" id="PS50901"/>
    </source>
</evidence>
<proteinExistence type="predicted"/>
<feature type="domain" description="FtsK" evidence="5">
    <location>
        <begin position="207"/>
        <end position="396"/>
    </location>
</feature>
<dbReference type="CDD" id="cd01127">
    <property type="entry name" value="TrwB_TraG_TraD_VirD4"/>
    <property type="match status" value="1"/>
</dbReference>
<keyword evidence="4" id="KW-1133">Transmembrane helix</keyword>
<dbReference type="Pfam" id="PF01580">
    <property type="entry name" value="FtsK_SpoIIIE"/>
    <property type="match status" value="1"/>
</dbReference>
<dbReference type="InterPro" id="IPR027417">
    <property type="entry name" value="P-loop_NTPase"/>
</dbReference>
<reference evidence="6 7" key="1">
    <citation type="submission" date="2016-10" db="EMBL/GenBank/DDBJ databases">
        <authorList>
            <person name="de Groot N.N."/>
        </authorList>
    </citation>
    <scope>NUCLEOTIDE SEQUENCE [LARGE SCALE GENOMIC DNA]</scope>
    <source>
        <strain evidence="6 7">743A</strain>
    </source>
</reference>
<dbReference type="PANTHER" id="PTHR22683:SF1">
    <property type="entry name" value="TYPE VII SECRETION SYSTEM PROTEIN ESSC"/>
    <property type="match status" value="1"/>
</dbReference>
<evidence type="ECO:0000256" key="2">
    <source>
        <dbReference type="ARBA" id="ARBA00022840"/>
    </source>
</evidence>
<feature type="transmembrane region" description="Helical" evidence="4">
    <location>
        <begin position="75"/>
        <end position="94"/>
    </location>
</feature>
<name>A0A1I6LX29_9FIRM</name>
<evidence type="ECO:0000313" key="6">
    <source>
        <dbReference type="EMBL" id="SFS08021.1"/>
    </source>
</evidence>
<accession>A0A1I6LX29</accession>
<dbReference type="PANTHER" id="PTHR22683">
    <property type="entry name" value="SPORULATION PROTEIN RELATED"/>
    <property type="match status" value="1"/>
</dbReference>
<keyword evidence="1 3" id="KW-0547">Nucleotide-binding</keyword>
<dbReference type="InterPro" id="IPR050206">
    <property type="entry name" value="FtsK/SpoIIIE/SftA"/>
</dbReference>
<protein>
    <submittedName>
        <fullName evidence="6">DNA segregation ATPase FtsK/SpoIIIE, S-DNA-T family</fullName>
    </submittedName>
</protein>
<evidence type="ECO:0000256" key="1">
    <source>
        <dbReference type="ARBA" id="ARBA00022741"/>
    </source>
</evidence>
<dbReference type="RefSeq" id="WP_242940587.1">
    <property type="nucleotide sequence ID" value="NZ_FOYZ01000023.1"/>
</dbReference>
<keyword evidence="4" id="KW-0812">Transmembrane</keyword>
<dbReference type="SUPFAM" id="SSF52540">
    <property type="entry name" value="P-loop containing nucleoside triphosphate hydrolases"/>
    <property type="match status" value="1"/>
</dbReference>
<dbReference type="InterPro" id="IPR002543">
    <property type="entry name" value="FtsK_dom"/>
</dbReference>
<dbReference type="AlphaFoldDB" id="A0A1I6LX29"/>
<evidence type="ECO:0000313" key="7">
    <source>
        <dbReference type="Proteomes" id="UP000199659"/>
    </source>
</evidence>
<evidence type="ECO:0000256" key="3">
    <source>
        <dbReference type="PROSITE-ProRule" id="PRU00289"/>
    </source>
</evidence>
<organism evidence="6 7">
    <name type="scientific">Anaeromicropila populeti</name>
    <dbReference type="NCBI Taxonomy" id="37658"/>
    <lineage>
        <taxon>Bacteria</taxon>
        <taxon>Bacillati</taxon>
        <taxon>Bacillota</taxon>
        <taxon>Clostridia</taxon>
        <taxon>Lachnospirales</taxon>
        <taxon>Lachnospiraceae</taxon>
        <taxon>Anaeromicropila</taxon>
    </lineage>
</organism>
<keyword evidence="7" id="KW-1185">Reference proteome</keyword>
<evidence type="ECO:0000256" key="4">
    <source>
        <dbReference type="SAM" id="Phobius"/>
    </source>
</evidence>
<dbReference type="GO" id="GO:0003677">
    <property type="term" value="F:DNA binding"/>
    <property type="evidence" value="ECO:0007669"/>
    <property type="project" value="InterPro"/>
</dbReference>
<gene>
    <name evidence="6" type="ORF">SAMN05661086_03639</name>
</gene>